<dbReference type="GO" id="GO:0000493">
    <property type="term" value="P:box H/ACA snoRNP assembly"/>
    <property type="evidence" value="ECO:0007669"/>
    <property type="project" value="InterPro"/>
</dbReference>
<dbReference type="EMBL" id="HBKP01013960">
    <property type="protein sequence ID" value="CAE2223043.1"/>
    <property type="molecule type" value="Transcribed_RNA"/>
</dbReference>
<organism evidence="3">
    <name type="scientific">Vannella robusta</name>
    <dbReference type="NCBI Taxonomy" id="1487602"/>
    <lineage>
        <taxon>Eukaryota</taxon>
        <taxon>Amoebozoa</taxon>
        <taxon>Discosea</taxon>
        <taxon>Flabellinia</taxon>
        <taxon>Vannellidae</taxon>
        <taxon>Vannella</taxon>
    </lineage>
</organism>
<sequence length="476" mass="54921">MITPVFEIEQNADFLVVRLRAPHIKVNTFDFYIEDKTFKFYGKPYFLRLVFPCSLVEDGREKATYDIDSGIVTISLPKKNAGEHFEDLDLLTLLKKKEDPSKQKTPAISVINEMENNASGTFHLSDTDGNSTSVPLEDLENIELDWDIPQELRSSESSLLQRNTFGFNGNFCDYFDDLTEELYEILELPENPRNLTLEQRREIRVLRENTKFSIDHYMADYMEDDMIQEIMKFTIQWESLEYDNPNPKHSTASKASSNSDVLSVDASGNTTSSIFTDKEKEMLRQLPNKEYLLSKEQSRVALLNLFDILLAFTYDLRTTFGSHTVESGWTITRVSGVLSSCDSFQSLDNVIYSFLRRSLSYPLYCHWELSNQIVNDVADLFLKGKRFVLKAVLATKNMLQFCEFYAHFNKLYLDDYCVWIQSIPPSVITSLGNKAKEKVREKSAVGWDLEMLENTARELADMSEDENEDESMEVNC</sequence>
<dbReference type="GO" id="GO:0005654">
    <property type="term" value="C:nucleoplasm"/>
    <property type="evidence" value="ECO:0007669"/>
    <property type="project" value="TreeGrafter"/>
</dbReference>
<dbReference type="CDD" id="cd00298">
    <property type="entry name" value="ACD_sHsps_p23-like"/>
    <property type="match status" value="1"/>
</dbReference>
<protein>
    <recommendedName>
        <fullName evidence="2">CS domain-containing protein</fullName>
    </recommendedName>
</protein>
<dbReference type="AlphaFoldDB" id="A0A7S4IA85"/>
<dbReference type="PROSITE" id="PS51203">
    <property type="entry name" value="CS"/>
    <property type="match status" value="1"/>
</dbReference>
<dbReference type="PANTHER" id="PTHR12967:SF0">
    <property type="entry name" value="PROTEIN SHQ1 HOMOLOG"/>
    <property type="match status" value="1"/>
</dbReference>
<dbReference type="GO" id="GO:0051082">
    <property type="term" value="F:unfolded protein binding"/>
    <property type="evidence" value="ECO:0007669"/>
    <property type="project" value="TreeGrafter"/>
</dbReference>
<dbReference type="Gene3D" id="2.60.40.790">
    <property type="match status" value="1"/>
</dbReference>
<evidence type="ECO:0000313" key="3">
    <source>
        <dbReference type="EMBL" id="CAE2223043.1"/>
    </source>
</evidence>
<dbReference type="InterPro" id="IPR039742">
    <property type="entry name" value="Shq1"/>
</dbReference>
<gene>
    <name evidence="3" type="ORF">VSP0166_LOCUS9936</name>
</gene>
<dbReference type="InterPro" id="IPR048696">
    <property type="entry name" value="SHQ1-like_CS"/>
</dbReference>
<dbReference type="Pfam" id="PF04925">
    <property type="entry name" value="SHQ1"/>
    <property type="match status" value="1"/>
</dbReference>
<name>A0A7S4IA85_9EUKA</name>
<evidence type="ECO:0000256" key="1">
    <source>
        <dbReference type="ARBA" id="ARBA00005607"/>
    </source>
</evidence>
<reference evidence="3" key="1">
    <citation type="submission" date="2021-01" db="EMBL/GenBank/DDBJ databases">
        <authorList>
            <person name="Corre E."/>
            <person name="Pelletier E."/>
            <person name="Niang G."/>
            <person name="Scheremetjew M."/>
            <person name="Finn R."/>
            <person name="Kale V."/>
            <person name="Holt S."/>
            <person name="Cochrane G."/>
            <person name="Meng A."/>
            <person name="Brown T."/>
            <person name="Cohen L."/>
        </authorList>
    </citation>
    <scope>NUCLEOTIDE SEQUENCE</scope>
    <source>
        <strain evidence="3">DIVA3 518/3/11/1/6</strain>
    </source>
</reference>
<proteinExistence type="inferred from homology"/>
<dbReference type="InterPro" id="IPR007009">
    <property type="entry name" value="Shq1_C"/>
</dbReference>
<feature type="domain" description="CS" evidence="2">
    <location>
        <begin position="1"/>
        <end position="89"/>
    </location>
</feature>
<dbReference type="GO" id="GO:0005737">
    <property type="term" value="C:cytoplasm"/>
    <property type="evidence" value="ECO:0007669"/>
    <property type="project" value="TreeGrafter"/>
</dbReference>
<dbReference type="InterPro" id="IPR007052">
    <property type="entry name" value="CS_dom"/>
</dbReference>
<comment type="similarity">
    <text evidence="1">Belongs to the SHQ1 family.</text>
</comment>
<dbReference type="InterPro" id="IPR008978">
    <property type="entry name" value="HSP20-like_chaperone"/>
</dbReference>
<dbReference type="PANTHER" id="PTHR12967">
    <property type="entry name" value="PROTEIN SHQ1 HOMOLOG"/>
    <property type="match status" value="1"/>
</dbReference>
<evidence type="ECO:0000259" key="2">
    <source>
        <dbReference type="PROSITE" id="PS51203"/>
    </source>
</evidence>
<dbReference type="Pfam" id="PF21413">
    <property type="entry name" value="SHQ1-like_CS"/>
    <property type="match status" value="1"/>
</dbReference>
<dbReference type="SUPFAM" id="SSF49764">
    <property type="entry name" value="HSP20-like chaperones"/>
    <property type="match status" value="1"/>
</dbReference>
<accession>A0A7S4IA85</accession>